<name>B0VZG1_CULQU</name>
<dbReference type="EnsemblMetazoa" id="CPIJ000272-RA">
    <property type="protein sequence ID" value="CPIJ000272-PA"/>
    <property type="gene ID" value="CPIJ000272"/>
</dbReference>
<dbReference type="Pfam" id="PF16077">
    <property type="entry name" value="Spaetzle"/>
    <property type="match status" value="1"/>
</dbReference>
<organism>
    <name type="scientific">Culex quinquefasciatus</name>
    <name type="common">Southern house mosquito</name>
    <name type="synonym">Culex pungens</name>
    <dbReference type="NCBI Taxonomy" id="7176"/>
    <lineage>
        <taxon>Eukaryota</taxon>
        <taxon>Metazoa</taxon>
        <taxon>Ecdysozoa</taxon>
        <taxon>Arthropoda</taxon>
        <taxon>Hexapoda</taxon>
        <taxon>Insecta</taxon>
        <taxon>Pterygota</taxon>
        <taxon>Neoptera</taxon>
        <taxon>Endopterygota</taxon>
        <taxon>Diptera</taxon>
        <taxon>Nematocera</taxon>
        <taxon>Culicoidea</taxon>
        <taxon>Culicidae</taxon>
        <taxon>Culicinae</taxon>
        <taxon>Culicini</taxon>
        <taxon>Culex</taxon>
        <taxon>Culex</taxon>
    </lineage>
</organism>
<dbReference type="InterPro" id="IPR052444">
    <property type="entry name" value="Spz/Toll_ligand-like"/>
</dbReference>
<dbReference type="KEGG" id="cqu:CpipJ_CPIJ000272"/>
<dbReference type="GO" id="GO:0021556">
    <property type="term" value="P:central nervous system formation"/>
    <property type="evidence" value="ECO:0007669"/>
    <property type="project" value="TreeGrafter"/>
</dbReference>
<protein>
    <submittedName>
        <fullName evidence="6">Sptzle 2</fullName>
    </submittedName>
</protein>
<dbReference type="VEuPathDB" id="VectorBase:CPIJ000272"/>
<dbReference type="InterPro" id="IPR029034">
    <property type="entry name" value="Cystine-knot_cytokine"/>
</dbReference>
<feature type="domain" description="Spaetzle" evidence="5">
    <location>
        <begin position="57"/>
        <end position="96"/>
    </location>
</feature>
<dbReference type="InterPro" id="IPR032104">
    <property type="entry name" value="Spaetzle"/>
</dbReference>
<evidence type="ECO:0000256" key="4">
    <source>
        <dbReference type="SAM" id="MobiDB-lite"/>
    </source>
</evidence>
<dbReference type="GO" id="GO:0008083">
    <property type="term" value="F:growth factor activity"/>
    <property type="evidence" value="ECO:0007669"/>
    <property type="project" value="TreeGrafter"/>
</dbReference>
<dbReference type="PANTHER" id="PTHR23199:SF12">
    <property type="entry name" value="NEUROTROPHIN 1-RELATED"/>
    <property type="match status" value="1"/>
</dbReference>
<evidence type="ECO:0000256" key="2">
    <source>
        <dbReference type="ARBA" id="ARBA00023157"/>
    </source>
</evidence>
<dbReference type="GO" id="GO:0005615">
    <property type="term" value="C:extracellular space"/>
    <property type="evidence" value="ECO:0007669"/>
    <property type="project" value="UniProtKB-ARBA"/>
</dbReference>
<dbReference type="VEuPathDB" id="VectorBase:CQUJHB009294"/>
<dbReference type="SUPFAM" id="SSF57501">
    <property type="entry name" value="Cystine-knot cytokines"/>
    <property type="match status" value="1"/>
</dbReference>
<evidence type="ECO:0000313" key="7">
    <source>
        <dbReference type="EnsemblMetazoa" id="CPIJ000272-PA"/>
    </source>
</evidence>
<evidence type="ECO:0000259" key="5">
    <source>
        <dbReference type="Pfam" id="PF16077"/>
    </source>
</evidence>
<dbReference type="eggNOG" id="ENOG502RZ0W">
    <property type="taxonomic scope" value="Eukaryota"/>
</dbReference>
<evidence type="ECO:0000256" key="3">
    <source>
        <dbReference type="ARBA" id="ARBA00023180"/>
    </source>
</evidence>
<dbReference type="GO" id="GO:0005121">
    <property type="term" value="F:Toll binding"/>
    <property type="evidence" value="ECO:0007669"/>
    <property type="project" value="TreeGrafter"/>
</dbReference>
<keyword evidence="2" id="KW-1015">Disulfide bond</keyword>
<dbReference type="Gene3D" id="2.10.90.10">
    <property type="entry name" value="Cystine-knot cytokines"/>
    <property type="match status" value="1"/>
</dbReference>
<dbReference type="STRING" id="7176.B0VZG1"/>
<keyword evidence="1" id="KW-0732">Signal</keyword>
<reference evidence="7" key="2">
    <citation type="submission" date="2021-02" db="UniProtKB">
        <authorList>
            <consortium name="EnsemblMetazoa"/>
        </authorList>
    </citation>
    <scope>IDENTIFICATION</scope>
    <source>
        <strain evidence="7">JHB</strain>
    </source>
</reference>
<gene>
    <name evidence="7" type="primary">6030992</name>
    <name evidence="6" type="ORF">CpipJ_CPIJ000272</name>
</gene>
<dbReference type="HOGENOM" id="CLU_2361775_0_0_1"/>
<dbReference type="OrthoDB" id="8197497at2759"/>
<dbReference type="AlphaFoldDB" id="B0VZG1"/>
<dbReference type="InParanoid" id="B0VZG1"/>
<dbReference type="PANTHER" id="PTHR23199">
    <property type="entry name" value="NEUROTROPHIN 1-RELATED"/>
    <property type="match status" value="1"/>
</dbReference>
<feature type="region of interest" description="Disordered" evidence="4">
    <location>
        <begin position="36"/>
        <end position="60"/>
    </location>
</feature>
<keyword evidence="3" id="KW-0325">Glycoprotein</keyword>
<evidence type="ECO:0000313" key="6">
    <source>
        <dbReference type="EMBL" id="EDS31698.1"/>
    </source>
</evidence>
<accession>B0VZG1</accession>
<keyword evidence="8" id="KW-1185">Reference proteome</keyword>
<reference evidence="6" key="1">
    <citation type="submission" date="2007-03" db="EMBL/GenBank/DDBJ databases">
        <title>Annotation of Culex pipiens quinquefasciatus.</title>
        <authorList>
            <consortium name="The Broad Institute Genome Sequencing Platform"/>
            <person name="Atkinson P.W."/>
            <person name="Hemingway J."/>
            <person name="Christensen B.M."/>
            <person name="Higgs S."/>
            <person name="Kodira C."/>
            <person name="Hannick L."/>
            <person name="Megy K."/>
            <person name="O'Leary S."/>
            <person name="Pearson M."/>
            <person name="Haas B.J."/>
            <person name="Mauceli E."/>
            <person name="Wortman J.R."/>
            <person name="Lee N.H."/>
            <person name="Guigo R."/>
            <person name="Stanke M."/>
            <person name="Alvarado L."/>
            <person name="Amedeo P."/>
            <person name="Antoine C.H."/>
            <person name="Arensburger P."/>
            <person name="Bidwell S.L."/>
            <person name="Crawford M."/>
            <person name="Camaro F."/>
            <person name="Devon K."/>
            <person name="Engels R."/>
            <person name="Hammond M."/>
            <person name="Howarth C."/>
            <person name="Koehrsen M."/>
            <person name="Lawson D."/>
            <person name="Montgomery P."/>
            <person name="Nene V."/>
            <person name="Nusbaum C."/>
            <person name="Puiu D."/>
            <person name="Romero-Severson J."/>
            <person name="Severson D.W."/>
            <person name="Shumway M."/>
            <person name="Sisk P."/>
            <person name="Stolte C."/>
            <person name="Zeng Q."/>
            <person name="Eisenstadt E."/>
            <person name="Fraser-Liggett C."/>
            <person name="Strausberg R."/>
            <person name="Galagan J."/>
            <person name="Birren B."/>
            <person name="Collins F.H."/>
        </authorList>
    </citation>
    <scope>NUCLEOTIDE SEQUENCE [LARGE SCALE GENOMIC DNA]</scope>
    <source>
        <strain evidence="6">JHB</strain>
    </source>
</reference>
<evidence type="ECO:0000313" key="8">
    <source>
        <dbReference type="Proteomes" id="UP000002320"/>
    </source>
</evidence>
<sequence>MNSITRHKSAMGALLAEYIDKSNEFDKNAFEPEEIDGDINTKLRKRSDDPSKTGGGMCPSIIRYARPQKARSATGEWKYIVNTGEHTQTLRLEKCT</sequence>
<proteinExistence type="predicted"/>
<dbReference type="EMBL" id="DS231814">
    <property type="protein sequence ID" value="EDS31698.1"/>
    <property type="molecule type" value="Genomic_DNA"/>
</dbReference>
<dbReference type="GO" id="GO:0045087">
    <property type="term" value="P:innate immune response"/>
    <property type="evidence" value="ECO:0007669"/>
    <property type="project" value="TreeGrafter"/>
</dbReference>
<evidence type="ECO:0000256" key="1">
    <source>
        <dbReference type="ARBA" id="ARBA00022729"/>
    </source>
</evidence>
<dbReference type="Proteomes" id="UP000002320">
    <property type="component" value="Unassembled WGS sequence"/>
</dbReference>